<sequence length="232" mass="26112">MNQYDMHTHLLPGIDDGAKTLQDALQLVKKLQSDGVTHIALTPHFYSDRESLSDFLTRREQAYHVLLQAPVQGITYILASEAYITDYIFNNSSLLPLCYSGTNYLLVEFPYSTNFAARGGDMLYKLMSNYGVYPVIAHIERYDSLMKDPALISELQQMGCKMQINLGSLSFFSHRRKLLGLIKRNLVDVVGTDTHSLARGADFNTGMGIISKKLGDNYIDIIQKNSEFVILS</sequence>
<gene>
    <name evidence="6" type="ORF">IAD32_04355</name>
</gene>
<dbReference type="EMBL" id="DVFW01000024">
    <property type="protein sequence ID" value="HIQ80500.1"/>
    <property type="molecule type" value="Genomic_DNA"/>
</dbReference>
<organism evidence="6 7">
    <name type="scientific">Candidatus Scatavimonas merdigallinarum</name>
    <dbReference type="NCBI Taxonomy" id="2840914"/>
    <lineage>
        <taxon>Bacteria</taxon>
        <taxon>Bacillati</taxon>
        <taxon>Bacillota</taxon>
        <taxon>Clostridia</taxon>
        <taxon>Eubacteriales</taxon>
        <taxon>Oscillospiraceae</taxon>
        <taxon>Oscillospiraceae incertae sedis</taxon>
        <taxon>Candidatus Scatavimonas</taxon>
    </lineage>
</organism>
<reference evidence="6" key="2">
    <citation type="journal article" date="2021" name="PeerJ">
        <title>Extensive microbial diversity within the chicken gut microbiome revealed by metagenomics and culture.</title>
        <authorList>
            <person name="Gilroy R."/>
            <person name="Ravi A."/>
            <person name="Getino M."/>
            <person name="Pursley I."/>
            <person name="Horton D.L."/>
            <person name="Alikhan N.F."/>
            <person name="Baker D."/>
            <person name="Gharbi K."/>
            <person name="Hall N."/>
            <person name="Watson M."/>
            <person name="Adriaenssens E.M."/>
            <person name="Foster-Nyarko E."/>
            <person name="Jarju S."/>
            <person name="Secka A."/>
            <person name="Antonio M."/>
            <person name="Oren A."/>
            <person name="Chaudhuri R.R."/>
            <person name="La Ragione R."/>
            <person name="Hildebrand F."/>
            <person name="Pallen M.J."/>
        </authorList>
    </citation>
    <scope>NUCLEOTIDE SEQUENCE</scope>
    <source>
        <strain evidence="6">ChiSjej1B19-3389</strain>
    </source>
</reference>
<dbReference type="EC" id="3.1.3.48" evidence="2"/>
<name>A0A9D0ZHJ7_9FIRM</name>
<dbReference type="InterPro" id="IPR016195">
    <property type="entry name" value="Pol/histidinol_Pase-like"/>
</dbReference>
<dbReference type="PIRSF" id="PIRSF016557">
    <property type="entry name" value="Caps_synth_CpsB"/>
    <property type="match status" value="1"/>
</dbReference>
<dbReference type="InterPro" id="IPR016667">
    <property type="entry name" value="Caps_polysacc_synth_CpsB/CapC"/>
</dbReference>
<evidence type="ECO:0000256" key="5">
    <source>
        <dbReference type="ARBA" id="ARBA00051722"/>
    </source>
</evidence>
<dbReference type="AlphaFoldDB" id="A0A9D0ZHJ7"/>
<dbReference type="Gene3D" id="3.20.20.140">
    <property type="entry name" value="Metal-dependent hydrolases"/>
    <property type="match status" value="1"/>
</dbReference>
<evidence type="ECO:0000256" key="4">
    <source>
        <dbReference type="ARBA" id="ARBA00022912"/>
    </source>
</evidence>
<dbReference type="GO" id="GO:0030145">
    <property type="term" value="F:manganese ion binding"/>
    <property type="evidence" value="ECO:0007669"/>
    <property type="project" value="InterPro"/>
</dbReference>
<keyword evidence="4" id="KW-0904">Protein phosphatase</keyword>
<dbReference type="SUPFAM" id="SSF89550">
    <property type="entry name" value="PHP domain-like"/>
    <property type="match status" value="1"/>
</dbReference>
<evidence type="ECO:0000313" key="7">
    <source>
        <dbReference type="Proteomes" id="UP000886787"/>
    </source>
</evidence>
<comment type="similarity">
    <text evidence="1">Belongs to the metallo-dependent hydrolases superfamily. CpsB/CapC family.</text>
</comment>
<dbReference type="GO" id="GO:0004725">
    <property type="term" value="F:protein tyrosine phosphatase activity"/>
    <property type="evidence" value="ECO:0007669"/>
    <property type="project" value="UniProtKB-EC"/>
</dbReference>
<comment type="catalytic activity">
    <reaction evidence="5">
        <text>O-phospho-L-tyrosyl-[protein] + H2O = L-tyrosyl-[protein] + phosphate</text>
        <dbReference type="Rhea" id="RHEA:10684"/>
        <dbReference type="Rhea" id="RHEA-COMP:10136"/>
        <dbReference type="Rhea" id="RHEA-COMP:20101"/>
        <dbReference type="ChEBI" id="CHEBI:15377"/>
        <dbReference type="ChEBI" id="CHEBI:43474"/>
        <dbReference type="ChEBI" id="CHEBI:46858"/>
        <dbReference type="ChEBI" id="CHEBI:61978"/>
        <dbReference type="EC" id="3.1.3.48"/>
    </reaction>
</comment>
<reference evidence="6" key="1">
    <citation type="submission" date="2020-10" db="EMBL/GenBank/DDBJ databases">
        <authorList>
            <person name="Gilroy R."/>
        </authorList>
    </citation>
    <scope>NUCLEOTIDE SEQUENCE</scope>
    <source>
        <strain evidence="6">ChiSjej1B19-3389</strain>
    </source>
</reference>
<proteinExistence type="inferred from homology"/>
<comment type="caution">
    <text evidence="6">The sequence shown here is derived from an EMBL/GenBank/DDBJ whole genome shotgun (WGS) entry which is preliminary data.</text>
</comment>
<evidence type="ECO:0000313" key="6">
    <source>
        <dbReference type="EMBL" id="HIQ80500.1"/>
    </source>
</evidence>
<dbReference type="PANTHER" id="PTHR39181">
    <property type="entry name" value="TYROSINE-PROTEIN PHOSPHATASE YWQE"/>
    <property type="match status" value="1"/>
</dbReference>
<keyword evidence="3" id="KW-0378">Hydrolase</keyword>
<dbReference type="Proteomes" id="UP000886787">
    <property type="component" value="Unassembled WGS sequence"/>
</dbReference>
<dbReference type="Pfam" id="PF19567">
    <property type="entry name" value="CpsB_CapC"/>
    <property type="match status" value="1"/>
</dbReference>
<evidence type="ECO:0000256" key="1">
    <source>
        <dbReference type="ARBA" id="ARBA00005750"/>
    </source>
</evidence>
<evidence type="ECO:0000256" key="2">
    <source>
        <dbReference type="ARBA" id="ARBA00013064"/>
    </source>
</evidence>
<protein>
    <recommendedName>
        <fullName evidence="2">protein-tyrosine-phosphatase</fullName>
        <ecNumber evidence="2">3.1.3.48</ecNumber>
    </recommendedName>
</protein>
<accession>A0A9D0ZHJ7</accession>
<evidence type="ECO:0000256" key="3">
    <source>
        <dbReference type="ARBA" id="ARBA00022801"/>
    </source>
</evidence>
<dbReference type="PANTHER" id="PTHR39181:SF1">
    <property type="entry name" value="TYROSINE-PROTEIN PHOSPHATASE YWQE"/>
    <property type="match status" value="1"/>
</dbReference>